<protein>
    <submittedName>
        <fullName evidence="1">Uncharacterized protein</fullName>
    </submittedName>
</protein>
<comment type="caution">
    <text evidence="1">The sequence shown here is derived from an EMBL/GenBank/DDBJ whole genome shotgun (WGS) entry which is preliminary data.</text>
</comment>
<evidence type="ECO:0000313" key="2">
    <source>
        <dbReference type="Proteomes" id="UP001367508"/>
    </source>
</evidence>
<accession>A0AAN9K135</accession>
<dbReference type="Proteomes" id="UP001367508">
    <property type="component" value="Unassembled WGS sequence"/>
</dbReference>
<evidence type="ECO:0000313" key="1">
    <source>
        <dbReference type="EMBL" id="KAK7308543.1"/>
    </source>
</evidence>
<keyword evidence="2" id="KW-1185">Reference proteome</keyword>
<proteinExistence type="predicted"/>
<name>A0AAN9K135_CANGL</name>
<gene>
    <name evidence="1" type="ORF">VNO77_42156</name>
</gene>
<organism evidence="1 2">
    <name type="scientific">Canavalia gladiata</name>
    <name type="common">Sword bean</name>
    <name type="synonym">Dolichos gladiatus</name>
    <dbReference type="NCBI Taxonomy" id="3824"/>
    <lineage>
        <taxon>Eukaryota</taxon>
        <taxon>Viridiplantae</taxon>
        <taxon>Streptophyta</taxon>
        <taxon>Embryophyta</taxon>
        <taxon>Tracheophyta</taxon>
        <taxon>Spermatophyta</taxon>
        <taxon>Magnoliopsida</taxon>
        <taxon>eudicotyledons</taxon>
        <taxon>Gunneridae</taxon>
        <taxon>Pentapetalae</taxon>
        <taxon>rosids</taxon>
        <taxon>fabids</taxon>
        <taxon>Fabales</taxon>
        <taxon>Fabaceae</taxon>
        <taxon>Papilionoideae</taxon>
        <taxon>50 kb inversion clade</taxon>
        <taxon>NPAAA clade</taxon>
        <taxon>indigoferoid/millettioid clade</taxon>
        <taxon>Phaseoleae</taxon>
        <taxon>Canavalia</taxon>
    </lineage>
</organism>
<dbReference type="AlphaFoldDB" id="A0AAN9K135"/>
<dbReference type="EMBL" id="JAYMYQ010000010">
    <property type="protein sequence ID" value="KAK7308543.1"/>
    <property type="molecule type" value="Genomic_DNA"/>
</dbReference>
<reference evidence="1 2" key="1">
    <citation type="submission" date="2024-01" db="EMBL/GenBank/DDBJ databases">
        <title>The genomes of 5 underutilized Papilionoideae crops provide insights into root nodulation and disease resistanc.</title>
        <authorList>
            <person name="Jiang F."/>
        </authorList>
    </citation>
    <scope>NUCLEOTIDE SEQUENCE [LARGE SCALE GENOMIC DNA]</scope>
    <source>
        <strain evidence="1">LVBAO_FW01</strain>
        <tissue evidence="1">Leaves</tissue>
    </source>
</reference>
<sequence length="204" mass="22567">MQVGYLGNSTPPKSYSPCMDGDAIFSLKNFLKHLRYGCMQTSNFHNGHSHLSSKPSALPTFESVCTRSLQRKTGLTSASSSSFPIRALAKRKAEIEPKNDLGVVCLDKSLTKVMRLDLSSSDFYHGFMNSCKLVENVNTSYLIKLKQGVVHDSDSCDKDNSSQPRLSLVKILTPRASKKSEIILDSKDEDLILLFFLANLLSSP</sequence>